<gene>
    <name evidence="1" type="ORF">MARPO_0029s0016</name>
</gene>
<keyword evidence="2" id="KW-1185">Reference proteome</keyword>
<dbReference type="AlphaFoldDB" id="A0A2R6X8P1"/>
<accession>A0A2R6X8P1</accession>
<dbReference type="Proteomes" id="UP000244005">
    <property type="component" value="Unassembled WGS sequence"/>
</dbReference>
<dbReference type="EMBL" id="KZ772701">
    <property type="protein sequence ID" value="PTQ42471.1"/>
    <property type="molecule type" value="Genomic_DNA"/>
</dbReference>
<evidence type="ECO:0000313" key="1">
    <source>
        <dbReference type="EMBL" id="PTQ42471.1"/>
    </source>
</evidence>
<reference evidence="2" key="1">
    <citation type="journal article" date="2017" name="Cell">
        <title>Insights into land plant evolution garnered from the Marchantia polymorpha genome.</title>
        <authorList>
            <person name="Bowman J.L."/>
            <person name="Kohchi T."/>
            <person name="Yamato K.T."/>
            <person name="Jenkins J."/>
            <person name="Shu S."/>
            <person name="Ishizaki K."/>
            <person name="Yamaoka S."/>
            <person name="Nishihama R."/>
            <person name="Nakamura Y."/>
            <person name="Berger F."/>
            <person name="Adam C."/>
            <person name="Aki S.S."/>
            <person name="Althoff F."/>
            <person name="Araki T."/>
            <person name="Arteaga-Vazquez M.A."/>
            <person name="Balasubrmanian S."/>
            <person name="Barry K."/>
            <person name="Bauer D."/>
            <person name="Boehm C.R."/>
            <person name="Briginshaw L."/>
            <person name="Caballero-Perez J."/>
            <person name="Catarino B."/>
            <person name="Chen F."/>
            <person name="Chiyoda S."/>
            <person name="Chovatia M."/>
            <person name="Davies K.M."/>
            <person name="Delmans M."/>
            <person name="Demura T."/>
            <person name="Dierschke T."/>
            <person name="Dolan L."/>
            <person name="Dorantes-Acosta A.E."/>
            <person name="Eklund D.M."/>
            <person name="Florent S.N."/>
            <person name="Flores-Sandoval E."/>
            <person name="Fujiyama A."/>
            <person name="Fukuzawa H."/>
            <person name="Galik B."/>
            <person name="Grimanelli D."/>
            <person name="Grimwood J."/>
            <person name="Grossniklaus U."/>
            <person name="Hamada T."/>
            <person name="Haseloff J."/>
            <person name="Hetherington A.J."/>
            <person name="Higo A."/>
            <person name="Hirakawa Y."/>
            <person name="Hundley H.N."/>
            <person name="Ikeda Y."/>
            <person name="Inoue K."/>
            <person name="Inoue S.I."/>
            <person name="Ishida S."/>
            <person name="Jia Q."/>
            <person name="Kakita M."/>
            <person name="Kanazawa T."/>
            <person name="Kawai Y."/>
            <person name="Kawashima T."/>
            <person name="Kennedy M."/>
            <person name="Kinose K."/>
            <person name="Kinoshita T."/>
            <person name="Kohara Y."/>
            <person name="Koide E."/>
            <person name="Komatsu K."/>
            <person name="Kopischke S."/>
            <person name="Kubo M."/>
            <person name="Kyozuka J."/>
            <person name="Lagercrantz U."/>
            <person name="Lin S.S."/>
            <person name="Lindquist E."/>
            <person name="Lipzen A.M."/>
            <person name="Lu C.W."/>
            <person name="De Luna E."/>
            <person name="Martienssen R.A."/>
            <person name="Minamino N."/>
            <person name="Mizutani M."/>
            <person name="Mizutani M."/>
            <person name="Mochizuki N."/>
            <person name="Monte I."/>
            <person name="Mosher R."/>
            <person name="Nagasaki H."/>
            <person name="Nakagami H."/>
            <person name="Naramoto S."/>
            <person name="Nishitani K."/>
            <person name="Ohtani M."/>
            <person name="Okamoto T."/>
            <person name="Okumura M."/>
            <person name="Phillips J."/>
            <person name="Pollak B."/>
            <person name="Reinders A."/>
            <person name="Rovekamp M."/>
            <person name="Sano R."/>
            <person name="Sawa S."/>
            <person name="Schmid M.W."/>
            <person name="Shirakawa M."/>
            <person name="Solano R."/>
            <person name="Spunde A."/>
            <person name="Suetsugu N."/>
            <person name="Sugano S."/>
            <person name="Sugiyama A."/>
            <person name="Sun R."/>
            <person name="Suzuki Y."/>
            <person name="Takenaka M."/>
            <person name="Takezawa D."/>
            <person name="Tomogane H."/>
            <person name="Tsuzuki M."/>
            <person name="Ueda T."/>
            <person name="Umeda M."/>
            <person name="Ward J.M."/>
            <person name="Watanabe Y."/>
            <person name="Yazaki K."/>
            <person name="Yokoyama R."/>
            <person name="Yoshitake Y."/>
            <person name="Yotsui I."/>
            <person name="Zachgo S."/>
            <person name="Schmutz J."/>
        </authorList>
    </citation>
    <scope>NUCLEOTIDE SEQUENCE [LARGE SCALE GENOMIC DNA]</scope>
    <source>
        <strain evidence="2">Tak-1</strain>
    </source>
</reference>
<name>A0A2R6X8P1_MARPO</name>
<organism evidence="1 2">
    <name type="scientific">Marchantia polymorpha</name>
    <name type="common">Common liverwort</name>
    <name type="synonym">Marchantia aquatica</name>
    <dbReference type="NCBI Taxonomy" id="3197"/>
    <lineage>
        <taxon>Eukaryota</taxon>
        <taxon>Viridiplantae</taxon>
        <taxon>Streptophyta</taxon>
        <taxon>Embryophyta</taxon>
        <taxon>Marchantiophyta</taxon>
        <taxon>Marchantiopsida</taxon>
        <taxon>Marchantiidae</taxon>
        <taxon>Marchantiales</taxon>
        <taxon>Marchantiaceae</taxon>
        <taxon>Marchantia</taxon>
    </lineage>
</organism>
<evidence type="ECO:0000313" key="2">
    <source>
        <dbReference type="Proteomes" id="UP000244005"/>
    </source>
</evidence>
<sequence>MWKSFSLSETDDYTNVASPNHPIMASPTCHGVATVYRSSRKVVPSRNAVDDLSRSKYIDQYGWQLPVGSSLSTRFQPLREEPREAEGAEE</sequence>
<protein>
    <submittedName>
        <fullName evidence="1">Uncharacterized protein</fullName>
    </submittedName>
</protein>
<proteinExistence type="predicted"/>
<dbReference type="Gramene" id="Mp1g02310.1">
    <property type="protein sequence ID" value="Mp1g02310.1.cds1"/>
    <property type="gene ID" value="Mp1g02310"/>
</dbReference>